<dbReference type="Proteomes" id="UP000184048">
    <property type="component" value="Unassembled WGS sequence"/>
</dbReference>
<evidence type="ECO:0000259" key="1">
    <source>
        <dbReference type="Pfam" id="PF13449"/>
    </source>
</evidence>
<dbReference type="InterPro" id="IPR027372">
    <property type="entry name" value="Phytase-like_dom"/>
</dbReference>
<dbReference type="PROSITE" id="PS51257">
    <property type="entry name" value="PROKAR_LIPOPROTEIN"/>
    <property type="match status" value="1"/>
</dbReference>
<evidence type="ECO:0000313" key="2">
    <source>
        <dbReference type="EMBL" id="SHF08300.1"/>
    </source>
</evidence>
<evidence type="ECO:0000313" key="3">
    <source>
        <dbReference type="Proteomes" id="UP000184048"/>
    </source>
</evidence>
<organism evidence="2 3">
    <name type="scientific">Flavisolibacter ginsengisoli DSM 18119</name>
    <dbReference type="NCBI Taxonomy" id="1121884"/>
    <lineage>
        <taxon>Bacteria</taxon>
        <taxon>Pseudomonadati</taxon>
        <taxon>Bacteroidota</taxon>
        <taxon>Chitinophagia</taxon>
        <taxon>Chitinophagales</taxon>
        <taxon>Chitinophagaceae</taxon>
        <taxon>Flavisolibacter</taxon>
    </lineage>
</organism>
<name>A0A1M4YRB1_9BACT</name>
<dbReference type="RefSeq" id="WP_072835111.1">
    <property type="nucleotide sequence ID" value="NZ_FQUU01000006.1"/>
</dbReference>
<accession>A0A1M4YRB1</accession>
<gene>
    <name evidence="2" type="ORF">SAMN02745131_01732</name>
</gene>
<feature type="domain" description="Phytase-like" evidence="1">
    <location>
        <begin position="47"/>
        <end position="356"/>
    </location>
</feature>
<dbReference type="STRING" id="1121884.SAMN02745131_01732"/>
<sequence length="370" mass="41645">MKYGYSAFLLFFLFGCATQRRFSIDNNTQLQYLGQYTIPLKAQYNGTTVGGLSGIDYDAKKDVYYIISDDGSKIDPARVYKAKIQLGDKGIDTVQFLSVTTLLNQHQTPYLPATIDPEAIRYFQPADQIVWSSEGERTRKNNEWTLRDPSVFISSLDGKWMDSFLLPANLHMSQLEKGPRNNGSFEGISFDKKYRSLYVNVEEPLFEDGVQAATADTFAWTRIIKFDVKTRKPLAQYAYKTDPVAYPAQPAGAFKINGVSEIFWMAENKLLTIERSFSTGRAGCVIKLYLADLQHASDVSSITSLLTAKNVRPVAKKLVLNMEELPIPVYNIEGVTWGPVLPNGHATLLFVADDNFSLVDKTQFLLFELK</sequence>
<dbReference type="EMBL" id="FQUU01000006">
    <property type="protein sequence ID" value="SHF08300.1"/>
    <property type="molecule type" value="Genomic_DNA"/>
</dbReference>
<dbReference type="PANTHER" id="PTHR37957:SF1">
    <property type="entry name" value="PHYTASE-LIKE DOMAIN-CONTAINING PROTEIN"/>
    <property type="match status" value="1"/>
</dbReference>
<dbReference type="AlphaFoldDB" id="A0A1M4YRB1"/>
<reference evidence="2 3" key="1">
    <citation type="submission" date="2016-11" db="EMBL/GenBank/DDBJ databases">
        <authorList>
            <person name="Jaros S."/>
            <person name="Januszkiewicz K."/>
            <person name="Wedrychowicz H."/>
        </authorList>
    </citation>
    <scope>NUCLEOTIDE SEQUENCE [LARGE SCALE GENOMIC DNA]</scope>
    <source>
        <strain evidence="2 3">DSM 18119</strain>
    </source>
</reference>
<dbReference type="Pfam" id="PF13449">
    <property type="entry name" value="Phytase-like"/>
    <property type="match status" value="1"/>
</dbReference>
<protein>
    <submittedName>
        <fullName evidence="2">Uncharacterized conserved protein</fullName>
    </submittedName>
</protein>
<keyword evidence="3" id="KW-1185">Reference proteome</keyword>
<proteinExistence type="predicted"/>
<dbReference type="PANTHER" id="PTHR37957">
    <property type="entry name" value="BLR7070 PROTEIN"/>
    <property type="match status" value="1"/>
</dbReference>